<gene>
    <name evidence="1" type="ORF">Q9312_00235</name>
</gene>
<organism evidence="1 2">
    <name type="scientific">Pleionea litopenaei</name>
    <dbReference type="NCBI Taxonomy" id="3070815"/>
    <lineage>
        <taxon>Bacteria</taxon>
        <taxon>Pseudomonadati</taxon>
        <taxon>Pseudomonadota</taxon>
        <taxon>Gammaproteobacteria</taxon>
        <taxon>Oceanospirillales</taxon>
        <taxon>Pleioneaceae</taxon>
        <taxon>Pleionea</taxon>
    </lineage>
</organism>
<dbReference type="Proteomes" id="UP001239782">
    <property type="component" value="Chromosome"/>
</dbReference>
<evidence type="ECO:0008006" key="3">
    <source>
        <dbReference type="Google" id="ProtNLM"/>
    </source>
</evidence>
<accession>A0AA51RTU1</accession>
<reference evidence="1 2" key="1">
    <citation type="submission" date="2023-08" db="EMBL/GenBank/DDBJ databases">
        <title>Pleionea litopenaei sp. nov., isolated from stomach of juvenile Litopenaeus vannamei.</title>
        <authorList>
            <person name="Rho A.M."/>
            <person name="Hwang C.Y."/>
        </authorList>
    </citation>
    <scope>NUCLEOTIDE SEQUENCE [LARGE SCALE GENOMIC DNA]</scope>
    <source>
        <strain evidence="1 2">HL-JVS1</strain>
    </source>
</reference>
<dbReference type="EMBL" id="CP133548">
    <property type="protein sequence ID" value="WMS87373.1"/>
    <property type="molecule type" value="Genomic_DNA"/>
</dbReference>
<evidence type="ECO:0000313" key="1">
    <source>
        <dbReference type="EMBL" id="WMS87373.1"/>
    </source>
</evidence>
<evidence type="ECO:0000313" key="2">
    <source>
        <dbReference type="Proteomes" id="UP001239782"/>
    </source>
</evidence>
<proteinExistence type="predicted"/>
<protein>
    <recommendedName>
        <fullName evidence="3">Lipoprotein</fullName>
    </recommendedName>
</protein>
<dbReference type="AlphaFoldDB" id="A0AA51RTU1"/>
<keyword evidence="2" id="KW-1185">Reference proteome</keyword>
<sequence>MKQQPTIATFSLCLLLTACQFEPGQDELDQLLPRVHEAQRTEVSNQKLLNQEATVPAMCYTKTEQTHNPCYVCHQSYPDAQNTRYNQLSDFGLQGGYIFSDIGTENHWQNLFTDRRQWNQQISDQQILDYINQDNYSDLSARLKAEKWQGFVPDLSNYHLAAKAFDTKGLALDNSYWVAFNYKPLPSTFWPTNGATDDVLIRLPQHFREDKGQFSESIYFLNLALLELSIKSLDSIDVFPTNETLINRDINNNGQLEERVTTLMPQGTYFGDAHSVKVLYQQYPKGTEFMHSVRYVGVDENQQIVVPKRLKELRYMKKFRELSKADIDNRYRRERKEKIEEELPTFVNHKDEGFENGYGWKISGFIEDYDGRLRPQSYEEKMFCMGCHSAIGTTIDHTFAFGRKVPGPKGFGYINLKGMKDAPSIAEPGGEILNYFKRVSGGNEFRSNEEMLSRWFTDEGELDVNAIMNADVYELITPTPQRALELNKAYTHIVRHQNYIFGRDTNIAPLKNVHTKVDETQPPLSIESRVMAWDLRLNWQ</sequence>
<dbReference type="RefSeq" id="WP_309202514.1">
    <property type="nucleotide sequence ID" value="NZ_CP133548.1"/>
</dbReference>
<name>A0AA51RTU1_9GAMM</name>
<dbReference type="PROSITE" id="PS51257">
    <property type="entry name" value="PROKAR_LIPOPROTEIN"/>
    <property type="match status" value="1"/>
</dbReference>
<dbReference type="KEGG" id="plei:Q9312_00235"/>